<dbReference type="Pfam" id="PF00023">
    <property type="entry name" value="Ank"/>
    <property type="match status" value="3"/>
</dbReference>
<dbReference type="OrthoDB" id="194358at2759"/>
<proteinExistence type="predicted"/>
<dbReference type="Pfam" id="PF06985">
    <property type="entry name" value="HET"/>
    <property type="match status" value="1"/>
</dbReference>
<keyword evidence="1" id="KW-0677">Repeat</keyword>
<evidence type="ECO:0000313" key="7">
    <source>
        <dbReference type="EMBL" id="OLN96661.1"/>
    </source>
</evidence>
<dbReference type="Gene3D" id="1.25.40.20">
    <property type="entry name" value="Ankyrin repeat-containing domain"/>
    <property type="match status" value="2"/>
</dbReference>
<dbReference type="PROSITE" id="PS50297">
    <property type="entry name" value="ANK_REP_REGION"/>
    <property type="match status" value="11"/>
</dbReference>
<dbReference type="Proteomes" id="UP000186583">
    <property type="component" value="Unassembled WGS sequence"/>
</dbReference>
<accession>A0A1Q8S5K9</accession>
<feature type="repeat" description="ANK" evidence="3">
    <location>
        <begin position="1078"/>
        <end position="1110"/>
    </location>
</feature>
<sequence length="1319" mass="145736">MRLINVNTGRLEEFQGDKPPYAILSHTWGPDIEEILFTDLQGCRTSKPGFGSVKFSGLLEQAKVAGLNYAWMDTCCIDKANSNEVSEAINSMFRWYQEASVCCVILSDVPSRDDPDWKSAFRTSRWFSRGWTLQELLAPHKLVFYSKNWEPMGTKSQLAVTIKEITSIPLRFLLGTAALHEASVAQRMSWAAKRTTKRAEDAAYSLLGMFDVEMRANYAENDHSFIRLQELILKKNVDDSILAWNLDPSHSGVESPTTSFSLLGGFLATSPSDFANCGNVVSREDAAPTIQRFELSNGSLHLQLPLLHTTDSDQNLGLLKCRLEAEDEGRTIGIPLCRIAPGKGPNEYVRPAAARAVLVPWVPRIPTSIRIHGPLLLQDHYWCSKYRRHGFSIENSMANELELIDVHPRDHWMENNALNAFVVTGLDSRTDAVRHIWTRFRHTKSTSEDFLVELEIEMRNSQPVARISSMIASRETVLSAVANANLSKSPRLRRNNASNGLVNLRVDLAEEWHGVCPHPTYVVRLSSLVVSPELTVNVTPELGLLIEIRNLQMVFEQSLPVSARLESLAVTIQEQDVDIAHSTRQLDTLQQKIDRMELEKQRLVRGLERHKLYRDRLLLEQSDLATKEEDVLGMVSMAQMRASAEGEKETEWEQSVIDMLSNRLLTVSDNAINSMPDKSQRAFMQAIKKGNKAAMCFILGSLGSLEFEDKKGWSVLSRAIVEGRITVVSWLIEQGVSVENADSCGDRPLALAVGRGFLEAARLLLAQGAQVDIKDADGSTPLHSATQQKNVKMVQLLLEHRANPEATTKKGLTALLLSVHNDTAATAIARLLLDHEVNTEAANSQGRTALLLAAQNGATETARMLLDHRANIAATANDGTTALSLAVQYGKVDIARLLLDRGANINATMGDGWDALAWASYKGRVEFTRLLLDRGAKINATTDDGWDALTLACQKGGAEVVRLLIDRGANINSRNDKGWSALAIAVSQSREQVDVVRLLLDRGAALEPANAKDAKPLVEAAGAGHVETVRLLLDHGAALESHNGDRRTPLLSAAKSARRDVAKLLIERGSNVEANDAKHATPLILATIKGQEELVSLLVTKGANVAAKDWYHWTALHYAARDNSPEIIRFLIDKGAGVEDKVSRGHTPLYVAIRNAREAAFQTLIEKGASLNMLDKDYRTPLQYARHIVETDDKYGSRPGMKEIIQFLETSEKSAGHPVVSTSAEPPKAVSRVSIASSGFTESLKYESQVEMKDTVGSPTSSFRNSGKSMVWKAMQVIKEKFQRANDAPVPDGSHKQLSETDTDEEDDLDKKYSKEEKL</sequence>
<reference evidence="7 8" key="1">
    <citation type="submission" date="2016-11" db="EMBL/GenBank/DDBJ databases">
        <title>Draft Genome Assembly of Colletotrichum chlorophyti a pathogen of herbaceous plants.</title>
        <authorList>
            <person name="Gan P."/>
            <person name="Narusaka M."/>
            <person name="Tsushima A."/>
            <person name="Narusaka Y."/>
            <person name="Takano Y."/>
            <person name="Shirasu K."/>
        </authorList>
    </citation>
    <scope>NUCLEOTIDE SEQUENCE [LARGE SCALE GENOMIC DNA]</scope>
    <source>
        <strain evidence="7 8">NTL11</strain>
    </source>
</reference>
<feature type="repeat" description="ANK" evidence="3">
    <location>
        <begin position="911"/>
        <end position="943"/>
    </location>
</feature>
<feature type="region of interest" description="Disordered" evidence="5">
    <location>
        <begin position="1282"/>
        <end position="1319"/>
    </location>
</feature>
<feature type="repeat" description="ANK" evidence="3">
    <location>
        <begin position="1144"/>
        <end position="1176"/>
    </location>
</feature>
<name>A0A1Q8S5K9_9PEZI</name>
<dbReference type="InterPro" id="IPR036770">
    <property type="entry name" value="Ankyrin_rpt-contain_sf"/>
</dbReference>
<gene>
    <name evidence="7" type="ORF">CCHL11_00853</name>
</gene>
<feature type="coiled-coil region" evidence="4">
    <location>
        <begin position="572"/>
        <end position="606"/>
    </location>
</feature>
<dbReference type="Pfam" id="PF13637">
    <property type="entry name" value="Ank_4"/>
    <property type="match status" value="1"/>
</dbReference>
<feature type="domain" description="Heterokaryon incompatibility" evidence="6">
    <location>
        <begin position="21"/>
        <end position="108"/>
    </location>
</feature>
<keyword evidence="4" id="KW-0175">Coiled coil</keyword>
<dbReference type="PRINTS" id="PR01415">
    <property type="entry name" value="ANKYRIN"/>
</dbReference>
<protein>
    <submittedName>
        <fullName evidence="7">Ankyrin-3-like protein 1</fullName>
    </submittedName>
</protein>
<dbReference type="Pfam" id="PF12796">
    <property type="entry name" value="Ank_2"/>
    <property type="match status" value="3"/>
</dbReference>
<keyword evidence="2 3" id="KW-0040">ANK repeat</keyword>
<dbReference type="EMBL" id="MPGH01000017">
    <property type="protein sequence ID" value="OLN96661.1"/>
    <property type="molecule type" value="Genomic_DNA"/>
</dbReference>
<evidence type="ECO:0000256" key="2">
    <source>
        <dbReference type="ARBA" id="ARBA00023043"/>
    </source>
</evidence>
<comment type="caution">
    <text evidence="7">The sequence shown here is derived from an EMBL/GenBank/DDBJ whole genome shotgun (WGS) entry which is preliminary data.</text>
</comment>
<dbReference type="InterPro" id="IPR002110">
    <property type="entry name" value="Ankyrin_rpt"/>
</dbReference>
<evidence type="ECO:0000256" key="3">
    <source>
        <dbReference type="PROSITE-ProRule" id="PRU00023"/>
    </source>
</evidence>
<evidence type="ECO:0000256" key="4">
    <source>
        <dbReference type="SAM" id="Coils"/>
    </source>
</evidence>
<dbReference type="InterPro" id="IPR010730">
    <property type="entry name" value="HET"/>
</dbReference>
<feature type="repeat" description="ANK" evidence="3">
    <location>
        <begin position="1012"/>
        <end position="1044"/>
    </location>
</feature>
<feature type="repeat" description="ANK" evidence="3">
    <location>
        <begin position="1045"/>
        <end position="1077"/>
    </location>
</feature>
<dbReference type="SUPFAM" id="SSF48403">
    <property type="entry name" value="Ankyrin repeat"/>
    <property type="match status" value="2"/>
</dbReference>
<feature type="repeat" description="ANK" evidence="3">
    <location>
        <begin position="711"/>
        <end position="743"/>
    </location>
</feature>
<feature type="repeat" description="ANK" evidence="3">
    <location>
        <begin position="1111"/>
        <end position="1143"/>
    </location>
</feature>
<feature type="repeat" description="ANK" evidence="3">
    <location>
        <begin position="977"/>
        <end position="1011"/>
    </location>
</feature>
<dbReference type="STRING" id="708187.A0A1Q8S5K9"/>
<organism evidence="7 8">
    <name type="scientific">Colletotrichum chlorophyti</name>
    <dbReference type="NCBI Taxonomy" id="708187"/>
    <lineage>
        <taxon>Eukaryota</taxon>
        <taxon>Fungi</taxon>
        <taxon>Dikarya</taxon>
        <taxon>Ascomycota</taxon>
        <taxon>Pezizomycotina</taxon>
        <taxon>Sordariomycetes</taxon>
        <taxon>Hypocreomycetidae</taxon>
        <taxon>Glomerellales</taxon>
        <taxon>Glomerellaceae</taxon>
        <taxon>Colletotrichum</taxon>
    </lineage>
</organism>
<dbReference type="PROSITE" id="PS50088">
    <property type="entry name" value="ANK_REPEAT"/>
    <property type="match status" value="13"/>
</dbReference>
<feature type="repeat" description="ANK" evidence="3">
    <location>
        <begin position="777"/>
        <end position="809"/>
    </location>
</feature>
<evidence type="ECO:0000256" key="5">
    <source>
        <dbReference type="SAM" id="MobiDB-lite"/>
    </source>
</evidence>
<evidence type="ECO:0000259" key="6">
    <source>
        <dbReference type="Pfam" id="PF06985"/>
    </source>
</evidence>
<feature type="repeat" description="ANK" evidence="3">
    <location>
        <begin position="744"/>
        <end position="776"/>
    </location>
</feature>
<feature type="compositionally biased region" description="Basic and acidic residues" evidence="5">
    <location>
        <begin position="1309"/>
        <end position="1319"/>
    </location>
</feature>
<feature type="repeat" description="ANK" evidence="3">
    <location>
        <begin position="944"/>
        <end position="976"/>
    </location>
</feature>
<feature type="repeat" description="ANK" evidence="3">
    <location>
        <begin position="845"/>
        <end position="877"/>
    </location>
</feature>
<evidence type="ECO:0000313" key="8">
    <source>
        <dbReference type="Proteomes" id="UP000186583"/>
    </source>
</evidence>
<dbReference type="PANTHER" id="PTHR24198">
    <property type="entry name" value="ANKYRIN REPEAT AND PROTEIN KINASE DOMAIN-CONTAINING PROTEIN"/>
    <property type="match status" value="1"/>
</dbReference>
<keyword evidence="8" id="KW-1185">Reference proteome</keyword>
<dbReference type="PANTHER" id="PTHR24198:SF165">
    <property type="entry name" value="ANKYRIN REPEAT-CONTAINING PROTEIN-RELATED"/>
    <property type="match status" value="1"/>
</dbReference>
<feature type="repeat" description="ANK" evidence="3">
    <location>
        <begin position="878"/>
        <end position="910"/>
    </location>
</feature>
<evidence type="ECO:0000256" key="1">
    <source>
        <dbReference type="ARBA" id="ARBA00022737"/>
    </source>
</evidence>
<dbReference type="SMART" id="SM00248">
    <property type="entry name" value="ANK"/>
    <property type="match status" value="14"/>
</dbReference>